<dbReference type="AlphaFoldDB" id="A0A4R4ZYB1"/>
<dbReference type="InterPro" id="IPR036390">
    <property type="entry name" value="WH_DNA-bd_sf"/>
</dbReference>
<protein>
    <submittedName>
        <fullName evidence="6">GntR family transcriptional regulator</fullName>
    </submittedName>
</protein>
<evidence type="ECO:0000256" key="1">
    <source>
        <dbReference type="ARBA" id="ARBA00023015"/>
    </source>
</evidence>
<dbReference type="EMBL" id="SMKY01000365">
    <property type="protein sequence ID" value="TDD64378.1"/>
    <property type="molecule type" value="Genomic_DNA"/>
</dbReference>
<dbReference type="InterPro" id="IPR000524">
    <property type="entry name" value="Tscrpt_reg_HTH_GntR"/>
</dbReference>
<dbReference type="InterPro" id="IPR008920">
    <property type="entry name" value="TF_FadR/GntR_C"/>
</dbReference>
<dbReference type="Pfam" id="PF07729">
    <property type="entry name" value="FCD"/>
    <property type="match status" value="1"/>
</dbReference>
<reference evidence="6 7" key="1">
    <citation type="submission" date="2019-03" db="EMBL/GenBank/DDBJ databases">
        <title>Draft genome sequences of novel Actinobacteria.</title>
        <authorList>
            <person name="Sahin N."/>
            <person name="Ay H."/>
            <person name="Saygin H."/>
        </authorList>
    </citation>
    <scope>NUCLEOTIDE SEQUENCE [LARGE SCALE GENOMIC DNA]</scope>
    <source>
        <strain evidence="6 7">DSM 45941</strain>
    </source>
</reference>
<evidence type="ECO:0000313" key="7">
    <source>
        <dbReference type="Proteomes" id="UP000295578"/>
    </source>
</evidence>
<accession>A0A4R4ZYB1</accession>
<evidence type="ECO:0000313" key="6">
    <source>
        <dbReference type="EMBL" id="TDD64378.1"/>
    </source>
</evidence>
<sequence>MSHRRARSRPWDDEGGASTGEEARPVEPAGPGRAAGEHETLTDFAVDEIRKKIVLGWLPPGAKLRVDPLAKELAVSRVPVREAFRELLAEGLAEVYPRRGAVVSEIRRHDVEDGYRMLELMEVMAAERVAATASAETAERMRPHLLRLKELATDPDPLEHLLAHRAFHFEVFSALGPGMLQRTARMMWHASERHINTSARGERLHQAYHEHSELVRFFEEGDTVGAVAMTRMHVAHGCQAALRGLGFAG</sequence>
<dbReference type="OrthoDB" id="5182935at2"/>
<keyword evidence="2" id="KW-0238">DNA-binding</keyword>
<feature type="domain" description="HTH gntR-type" evidence="5">
    <location>
        <begin position="39"/>
        <end position="106"/>
    </location>
</feature>
<dbReference type="Pfam" id="PF00392">
    <property type="entry name" value="GntR"/>
    <property type="match status" value="1"/>
</dbReference>
<evidence type="ECO:0000256" key="3">
    <source>
        <dbReference type="ARBA" id="ARBA00023163"/>
    </source>
</evidence>
<keyword evidence="7" id="KW-1185">Reference proteome</keyword>
<feature type="region of interest" description="Disordered" evidence="4">
    <location>
        <begin position="1"/>
        <end position="38"/>
    </location>
</feature>
<dbReference type="InterPro" id="IPR011711">
    <property type="entry name" value="GntR_C"/>
</dbReference>
<dbReference type="Gene3D" id="1.10.10.10">
    <property type="entry name" value="Winged helix-like DNA-binding domain superfamily/Winged helix DNA-binding domain"/>
    <property type="match status" value="1"/>
</dbReference>
<proteinExistence type="predicted"/>
<dbReference type="InterPro" id="IPR036388">
    <property type="entry name" value="WH-like_DNA-bd_sf"/>
</dbReference>
<comment type="caution">
    <text evidence="6">The sequence shown here is derived from an EMBL/GenBank/DDBJ whole genome shotgun (WGS) entry which is preliminary data.</text>
</comment>
<dbReference type="GO" id="GO:0003677">
    <property type="term" value="F:DNA binding"/>
    <property type="evidence" value="ECO:0007669"/>
    <property type="project" value="UniProtKB-KW"/>
</dbReference>
<name>A0A4R4ZYB1_9ACTN</name>
<evidence type="ECO:0000256" key="4">
    <source>
        <dbReference type="SAM" id="MobiDB-lite"/>
    </source>
</evidence>
<evidence type="ECO:0000256" key="2">
    <source>
        <dbReference type="ARBA" id="ARBA00023125"/>
    </source>
</evidence>
<organism evidence="6 7">
    <name type="scientific">Actinomadura darangshiensis</name>
    <dbReference type="NCBI Taxonomy" id="705336"/>
    <lineage>
        <taxon>Bacteria</taxon>
        <taxon>Bacillati</taxon>
        <taxon>Actinomycetota</taxon>
        <taxon>Actinomycetes</taxon>
        <taxon>Streptosporangiales</taxon>
        <taxon>Thermomonosporaceae</taxon>
        <taxon>Actinomadura</taxon>
    </lineage>
</organism>
<keyword evidence="1" id="KW-0805">Transcription regulation</keyword>
<dbReference type="CDD" id="cd07377">
    <property type="entry name" value="WHTH_GntR"/>
    <property type="match status" value="1"/>
</dbReference>
<dbReference type="PANTHER" id="PTHR43537">
    <property type="entry name" value="TRANSCRIPTIONAL REGULATOR, GNTR FAMILY"/>
    <property type="match status" value="1"/>
</dbReference>
<gene>
    <name evidence="6" type="ORF">E1293_41590</name>
</gene>
<dbReference type="Proteomes" id="UP000295578">
    <property type="component" value="Unassembled WGS sequence"/>
</dbReference>
<dbReference type="Gene3D" id="1.20.120.530">
    <property type="entry name" value="GntR ligand-binding domain-like"/>
    <property type="match status" value="1"/>
</dbReference>
<dbReference type="GO" id="GO:0003700">
    <property type="term" value="F:DNA-binding transcription factor activity"/>
    <property type="evidence" value="ECO:0007669"/>
    <property type="project" value="InterPro"/>
</dbReference>
<dbReference type="PANTHER" id="PTHR43537:SF24">
    <property type="entry name" value="GLUCONATE OPERON TRANSCRIPTIONAL REPRESSOR"/>
    <property type="match status" value="1"/>
</dbReference>
<keyword evidence="3" id="KW-0804">Transcription</keyword>
<evidence type="ECO:0000259" key="5">
    <source>
        <dbReference type="PROSITE" id="PS50949"/>
    </source>
</evidence>
<dbReference type="SUPFAM" id="SSF46785">
    <property type="entry name" value="Winged helix' DNA-binding domain"/>
    <property type="match status" value="1"/>
</dbReference>
<dbReference type="SMART" id="SM00345">
    <property type="entry name" value="HTH_GNTR"/>
    <property type="match status" value="1"/>
</dbReference>
<dbReference type="SMART" id="SM00895">
    <property type="entry name" value="FCD"/>
    <property type="match status" value="1"/>
</dbReference>
<dbReference type="PROSITE" id="PS50949">
    <property type="entry name" value="HTH_GNTR"/>
    <property type="match status" value="1"/>
</dbReference>
<dbReference type="SUPFAM" id="SSF48008">
    <property type="entry name" value="GntR ligand-binding domain-like"/>
    <property type="match status" value="1"/>
</dbReference>